<reference evidence="2" key="2">
    <citation type="journal article" date="2018" name="Nat. Commun.">
        <title>Tailed giant Tupanvirus possesses the most complete translational apparatus of the known virosphere.</title>
        <authorList>
            <person name="Abrahao J."/>
            <person name="Silva L."/>
            <person name="Silva L.S."/>
            <person name="Khalil J.Y.B."/>
            <person name="Rodrigues R."/>
            <person name="Arantes T."/>
            <person name="Assis F."/>
            <person name="Boratto P."/>
            <person name="Andrade M."/>
            <person name="Kroon E.G."/>
            <person name="Ribeiro B."/>
            <person name="Bergier I."/>
            <person name="Seligmann H."/>
            <person name="Ghigo E."/>
            <person name="Colson P."/>
            <person name="Levasseur A."/>
            <person name="Kroemer G."/>
            <person name="Raoult D."/>
            <person name="La Scola B."/>
        </authorList>
    </citation>
    <scope>NUCLEOTIDE SEQUENCE [LARGE SCALE GENOMIC DNA]</scope>
    <source>
        <strain evidence="2">Soda lake</strain>
    </source>
</reference>
<feature type="transmembrane region" description="Helical" evidence="1">
    <location>
        <begin position="108"/>
        <end position="134"/>
    </location>
</feature>
<name>A0A6N1NQA6_9VIRU</name>
<accession>A0A6N1NQA6</accession>
<feature type="transmembrane region" description="Helical" evidence="1">
    <location>
        <begin position="63"/>
        <end position="96"/>
    </location>
</feature>
<organism evidence="2">
    <name type="scientific">Tupanvirus soda lake</name>
    <dbReference type="NCBI Taxonomy" id="2126985"/>
    <lineage>
        <taxon>Viruses</taxon>
        <taxon>Varidnaviria</taxon>
        <taxon>Bamfordvirae</taxon>
        <taxon>Nucleocytoviricota</taxon>
        <taxon>Megaviricetes</taxon>
        <taxon>Imitervirales</taxon>
        <taxon>Mimiviridae</taxon>
        <taxon>Megamimivirinae</taxon>
        <taxon>Tupanvirus</taxon>
        <taxon>Tupanvirus salinum</taxon>
    </lineage>
</organism>
<keyword evidence="1" id="KW-0472">Membrane</keyword>
<dbReference type="KEGG" id="vg:80518324"/>
<dbReference type="GeneID" id="80518324"/>
<protein>
    <submittedName>
        <fullName evidence="2">Putative orfan</fullName>
    </submittedName>
</protein>
<keyword evidence="1" id="KW-0812">Transmembrane</keyword>
<evidence type="ECO:0000256" key="1">
    <source>
        <dbReference type="SAM" id="Phobius"/>
    </source>
</evidence>
<feature type="transmembrane region" description="Helical" evidence="1">
    <location>
        <begin position="29"/>
        <end position="51"/>
    </location>
</feature>
<keyword evidence="1" id="KW-1133">Transmembrane helix</keyword>
<evidence type="ECO:0000313" key="2">
    <source>
        <dbReference type="EMBL" id="QKU34907.1"/>
    </source>
</evidence>
<dbReference type="EMBL" id="KY523104">
    <property type="protein sequence ID" value="QKU34907.1"/>
    <property type="molecule type" value="Genomic_DNA"/>
</dbReference>
<dbReference type="RefSeq" id="YP_010781560.1">
    <property type="nucleotide sequence ID" value="NC_075039.1"/>
</dbReference>
<sequence>MFLSTATFLVGITATLASTAKEDRLFMTLLFIVLVPDFGALAEIPLLLITAGTDSTFVSACKGVGSLFGTIMAVIFLELAAFVFIIVLATVFAALTADCVGTVDTTRWLFILLNCDCTTAFFASVIILFTVLVAHIISSGVLASSCPD</sequence>
<proteinExistence type="predicted"/>
<reference evidence="2" key="1">
    <citation type="submission" date="2017-01" db="EMBL/GenBank/DDBJ databases">
        <authorList>
            <person name="Assis F.L."/>
            <person name="Abrahao J.S."/>
            <person name="Silva L."/>
            <person name="Khalil J.B."/>
            <person name="Rodrigues R."/>
            <person name="Silva L.S."/>
            <person name="Arantes T."/>
            <person name="Boratto P."/>
            <person name="Andrade M."/>
            <person name="Kroon E.G."/>
            <person name="Ribeiro B."/>
            <person name="Bergier I."/>
            <person name="Seligmann H."/>
            <person name="Ghigo E."/>
            <person name="Colson P."/>
            <person name="Levasseur A."/>
            <person name="Raoult D."/>
            <person name="Scola B.L."/>
        </authorList>
    </citation>
    <scope>NUCLEOTIDE SEQUENCE</scope>
    <source>
        <strain evidence="2">Soda lake</strain>
    </source>
</reference>